<dbReference type="InterPro" id="IPR028098">
    <property type="entry name" value="Glyco_trans_4-like_N"/>
</dbReference>
<protein>
    <submittedName>
        <fullName evidence="3">Glycosyltransferase family 4 protein</fullName>
    </submittedName>
</protein>
<feature type="domain" description="Glycosyltransferase subfamily 4-like N-terminal" evidence="2">
    <location>
        <begin position="33"/>
        <end position="180"/>
    </location>
</feature>
<dbReference type="SUPFAM" id="SSF53756">
    <property type="entry name" value="UDP-Glycosyltransferase/glycogen phosphorylase"/>
    <property type="match status" value="1"/>
</dbReference>
<keyword evidence="4" id="KW-1185">Reference proteome</keyword>
<dbReference type="Proteomes" id="UP000753802">
    <property type="component" value="Unassembled WGS sequence"/>
</dbReference>
<dbReference type="CDD" id="cd03801">
    <property type="entry name" value="GT4_PimA-like"/>
    <property type="match status" value="1"/>
</dbReference>
<feature type="domain" description="Glycosyl transferase family 1" evidence="1">
    <location>
        <begin position="187"/>
        <end position="296"/>
    </location>
</feature>
<dbReference type="Pfam" id="PF13439">
    <property type="entry name" value="Glyco_transf_4"/>
    <property type="match status" value="1"/>
</dbReference>
<dbReference type="Pfam" id="PF00534">
    <property type="entry name" value="Glycos_transf_1"/>
    <property type="match status" value="1"/>
</dbReference>
<gene>
    <name evidence="3" type="ORF">GWC95_11845</name>
</gene>
<proteinExistence type="predicted"/>
<name>A0ABW9ZU17_9BACT</name>
<dbReference type="RefSeq" id="WP_161818938.1">
    <property type="nucleotide sequence ID" value="NZ_JAACJS010000015.1"/>
</dbReference>
<evidence type="ECO:0000313" key="3">
    <source>
        <dbReference type="EMBL" id="NCI50620.1"/>
    </source>
</evidence>
<evidence type="ECO:0000313" key="4">
    <source>
        <dbReference type="Proteomes" id="UP000753802"/>
    </source>
</evidence>
<organism evidence="3 4">
    <name type="scientific">Sediminibacterium roseum</name>
    <dbReference type="NCBI Taxonomy" id="1978412"/>
    <lineage>
        <taxon>Bacteria</taxon>
        <taxon>Pseudomonadati</taxon>
        <taxon>Bacteroidota</taxon>
        <taxon>Chitinophagia</taxon>
        <taxon>Chitinophagales</taxon>
        <taxon>Chitinophagaceae</taxon>
        <taxon>Sediminibacterium</taxon>
    </lineage>
</organism>
<sequence>MNFENQTLVILSPGFPANEADSTCLPAQQAFLRALNREFPGVSVVVLAFQYPFSETAYTWHGNRILPLNGRNRNKLHRWFLWYKAWGILKNLHKKEKIAGVFSFWLDECAFVGATFCKRKNIPHFTWLLGQDARPGNRYVRLLKPAASSLVAMSDLLARTFYENYGIRPANVIPNGIDPSLYPNPAAKRDIDVIGVGSLIPLKQFDVFIAVVKQLRSHLPGINVLICGKGPEHKKLEQLIIDNSLQQNISLTGEIKHEEILSLLQRSRIMLHTSAYEGFSGACLEALYAGAHVISFFSPQDAWIRHWHIAENSDEMAALALEILQSVEIDHKPVLPYKMSDTAKSIMQLFAGKQLTGSH</sequence>
<evidence type="ECO:0000259" key="1">
    <source>
        <dbReference type="Pfam" id="PF00534"/>
    </source>
</evidence>
<reference evidence="3 4" key="1">
    <citation type="submission" date="2020-01" db="EMBL/GenBank/DDBJ databases">
        <title>Genome analysis.</title>
        <authorList>
            <person name="Wu S."/>
            <person name="Wang G."/>
        </authorList>
    </citation>
    <scope>NUCLEOTIDE SEQUENCE [LARGE SCALE GENOMIC DNA]</scope>
    <source>
        <strain evidence="3 4">SYL130</strain>
    </source>
</reference>
<dbReference type="EMBL" id="JAACJS010000015">
    <property type="protein sequence ID" value="NCI50620.1"/>
    <property type="molecule type" value="Genomic_DNA"/>
</dbReference>
<dbReference type="PANTHER" id="PTHR12526">
    <property type="entry name" value="GLYCOSYLTRANSFERASE"/>
    <property type="match status" value="1"/>
</dbReference>
<dbReference type="Gene3D" id="3.40.50.2000">
    <property type="entry name" value="Glycogen Phosphorylase B"/>
    <property type="match status" value="2"/>
</dbReference>
<evidence type="ECO:0000259" key="2">
    <source>
        <dbReference type="Pfam" id="PF13439"/>
    </source>
</evidence>
<accession>A0ABW9ZU17</accession>
<comment type="caution">
    <text evidence="3">The sequence shown here is derived from an EMBL/GenBank/DDBJ whole genome shotgun (WGS) entry which is preliminary data.</text>
</comment>
<dbReference type="InterPro" id="IPR001296">
    <property type="entry name" value="Glyco_trans_1"/>
</dbReference>